<feature type="region of interest" description="Disordered" evidence="4">
    <location>
        <begin position="1"/>
        <end position="31"/>
    </location>
</feature>
<evidence type="ECO:0000256" key="2">
    <source>
        <dbReference type="ARBA" id="ARBA00022702"/>
    </source>
</evidence>
<sequence length="203" mass="22676">MFSCSISGKKESCQPEVNSSQGPWQPEQSGGHYCRDPKNWIGILQGGPSPAMASFLFLLFLLLTPDTVANLKTDGPCPACSGAAFDLESQRELLLDLAKKSILNKLHLRQRPTLSRPVSRAALKTALWRLRAPRQETLLEQDQTQEYEIISFAETAFKVLLWPPSSRKFMGNSLASVAEVGVEWMIWDWGCETDRRPAQLKGL</sequence>
<dbReference type="AlphaFoldDB" id="A0A8J6GM64"/>
<organism evidence="5 6">
    <name type="scientific">Microtus ochrogaster</name>
    <name type="common">Prairie vole</name>
    <dbReference type="NCBI Taxonomy" id="79684"/>
    <lineage>
        <taxon>Eukaryota</taxon>
        <taxon>Metazoa</taxon>
        <taxon>Chordata</taxon>
        <taxon>Craniata</taxon>
        <taxon>Vertebrata</taxon>
        <taxon>Euteleostomi</taxon>
        <taxon>Mammalia</taxon>
        <taxon>Eutheria</taxon>
        <taxon>Euarchontoglires</taxon>
        <taxon>Glires</taxon>
        <taxon>Rodentia</taxon>
        <taxon>Myomorpha</taxon>
        <taxon>Muroidea</taxon>
        <taxon>Cricetidae</taxon>
        <taxon>Arvicolinae</taxon>
        <taxon>Microtus</taxon>
    </lineage>
</organism>
<evidence type="ECO:0000256" key="3">
    <source>
        <dbReference type="ARBA" id="ARBA00022729"/>
    </source>
</evidence>
<keyword evidence="3" id="KW-0732">Signal</keyword>
<evidence type="ECO:0000256" key="1">
    <source>
        <dbReference type="ARBA" id="ARBA00002588"/>
    </source>
</evidence>
<name>A0A8J6GM64_MICOH</name>
<reference evidence="5" key="1">
    <citation type="submission" date="2020-03" db="EMBL/GenBank/DDBJ databases">
        <title>Studies in the Genomics of Life Span.</title>
        <authorList>
            <person name="Glass D."/>
        </authorList>
    </citation>
    <scope>NUCLEOTIDE SEQUENCE</scope>
    <source>
        <strain evidence="5">LTLLF</strain>
        <tissue evidence="5">Muscle</tissue>
    </source>
</reference>
<gene>
    <name evidence="5" type="ORF">LTLLF_140410</name>
</gene>
<evidence type="ECO:0000313" key="5">
    <source>
        <dbReference type="EMBL" id="KAH0513391.1"/>
    </source>
</evidence>
<protein>
    <submittedName>
        <fullName evidence="5">Inhibin beta C chain</fullName>
    </submittedName>
</protein>
<comment type="caution">
    <text evidence="5">The sequence shown here is derived from an EMBL/GenBank/DDBJ whole genome shotgun (WGS) entry which is preliminary data.</text>
</comment>
<dbReference type="GO" id="GO:0005576">
    <property type="term" value="C:extracellular region"/>
    <property type="evidence" value="ECO:0007669"/>
    <property type="project" value="InterPro"/>
</dbReference>
<dbReference type="InterPro" id="IPR001318">
    <property type="entry name" value="Inhibin_betaC"/>
</dbReference>
<evidence type="ECO:0000313" key="6">
    <source>
        <dbReference type="Proteomes" id="UP000710432"/>
    </source>
</evidence>
<comment type="function">
    <text evidence="1">Inhibins and activins inhibit and activate, respectively, the secretion of follitropin by the pituitary gland. Inhibins/activins are involved in regulating a number of diverse functions such as hypothalamic and pituitary hormone secretion, gonadal hormone secretion, germ cell development and maturation, erythroid differentiation, insulin secretion, nerve cell survival, embryonic axial development or bone growth, depending on their subunit composition. Inhibins appear to oppose the functions of activins.</text>
</comment>
<dbReference type="GO" id="GO:0005179">
    <property type="term" value="F:hormone activity"/>
    <property type="evidence" value="ECO:0007669"/>
    <property type="project" value="UniProtKB-KW"/>
</dbReference>
<feature type="compositionally biased region" description="Polar residues" evidence="4">
    <location>
        <begin position="15"/>
        <end position="28"/>
    </location>
</feature>
<accession>A0A8J6GM64</accession>
<dbReference type="EMBL" id="JAATJU010021553">
    <property type="protein sequence ID" value="KAH0513391.1"/>
    <property type="molecule type" value="Genomic_DNA"/>
</dbReference>
<keyword evidence="2" id="KW-0372">Hormone</keyword>
<evidence type="ECO:0000256" key="4">
    <source>
        <dbReference type="SAM" id="MobiDB-lite"/>
    </source>
</evidence>
<proteinExistence type="predicted"/>
<dbReference type="Proteomes" id="UP000710432">
    <property type="component" value="Unassembled WGS sequence"/>
</dbReference>
<dbReference type="PRINTS" id="PR00672">
    <property type="entry name" value="INHIBINBC"/>
</dbReference>